<organism evidence="2 3">
    <name type="scientific">Aromia moschata</name>
    <dbReference type="NCBI Taxonomy" id="1265417"/>
    <lineage>
        <taxon>Eukaryota</taxon>
        <taxon>Metazoa</taxon>
        <taxon>Ecdysozoa</taxon>
        <taxon>Arthropoda</taxon>
        <taxon>Hexapoda</taxon>
        <taxon>Insecta</taxon>
        <taxon>Pterygota</taxon>
        <taxon>Neoptera</taxon>
        <taxon>Endopterygota</taxon>
        <taxon>Coleoptera</taxon>
        <taxon>Polyphaga</taxon>
        <taxon>Cucujiformia</taxon>
        <taxon>Chrysomeloidea</taxon>
        <taxon>Cerambycidae</taxon>
        <taxon>Cerambycinae</taxon>
        <taxon>Callichromatini</taxon>
        <taxon>Aromia</taxon>
    </lineage>
</organism>
<dbReference type="InterPro" id="IPR006578">
    <property type="entry name" value="MADF-dom"/>
</dbReference>
<gene>
    <name evidence="2" type="ORF">NQ318_018672</name>
</gene>
<feature type="domain" description="MADF" evidence="1">
    <location>
        <begin position="111"/>
        <end position="209"/>
    </location>
</feature>
<keyword evidence="3" id="KW-1185">Reference proteome</keyword>
<dbReference type="Pfam" id="PF10545">
    <property type="entry name" value="MADF_DNA_bdg"/>
    <property type="match status" value="1"/>
</dbReference>
<comment type="caution">
    <text evidence="2">The sequence shown here is derived from an EMBL/GenBank/DDBJ whole genome shotgun (WGS) entry which is preliminary data.</text>
</comment>
<dbReference type="PROSITE" id="PS51029">
    <property type="entry name" value="MADF"/>
    <property type="match status" value="1"/>
</dbReference>
<evidence type="ECO:0000313" key="3">
    <source>
        <dbReference type="Proteomes" id="UP001162162"/>
    </source>
</evidence>
<reference evidence="2" key="1">
    <citation type="journal article" date="2023" name="Insect Mol. Biol.">
        <title>Genome sequencing provides insights into the evolution of gene families encoding plant cell wall-degrading enzymes in longhorned beetles.</title>
        <authorList>
            <person name="Shin N.R."/>
            <person name="Okamura Y."/>
            <person name="Kirsch R."/>
            <person name="Pauchet Y."/>
        </authorList>
    </citation>
    <scope>NUCLEOTIDE SEQUENCE</scope>
    <source>
        <strain evidence="2">AMC_N1</strain>
    </source>
</reference>
<dbReference type="PANTHER" id="PTHR21505">
    <property type="entry name" value="MADF DOMAIN-CONTAINING PROTEIN-RELATED"/>
    <property type="match status" value="1"/>
</dbReference>
<dbReference type="SMART" id="SM00595">
    <property type="entry name" value="MADF"/>
    <property type="match status" value="1"/>
</dbReference>
<accession>A0AAV8ZIH3</accession>
<evidence type="ECO:0000259" key="1">
    <source>
        <dbReference type="PROSITE" id="PS51029"/>
    </source>
</evidence>
<dbReference type="AlphaFoldDB" id="A0AAV8ZIH3"/>
<dbReference type="Proteomes" id="UP001162162">
    <property type="component" value="Unassembled WGS sequence"/>
</dbReference>
<sequence>MIQAPLPALGWVHTVRISGEDYPFRPNSPAGRNVWTRLLLQLRRTAQAARPFQIFERPPEQSAVTEPLSSRVEGATRGLKAAMAVVDALSLFVVVMSKTKNRSAKEVVLEDFIEIYRSEPCLWQVKNKYYHDRNKKEAAYAKLVSKLREIEADAARDAVIKRINNLRSAVRKEKKKVDSSKKSGTSPDAIYKPILWYYDLFTFLGDQETPVSSTSNLDDTGNDTLITVSCF</sequence>
<protein>
    <recommendedName>
        <fullName evidence="1">MADF domain-containing protein</fullName>
    </recommendedName>
</protein>
<proteinExistence type="predicted"/>
<dbReference type="EMBL" id="JAPWTK010000001">
    <property type="protein sequence ID" value="KAJ8963206.1"/>
    <property type="molecule type" value="Genomic_DNA"/>
</dbReference>
<evidence type="ECO:0000313" key="2">
    <source>
        <dbReference type="EMBL" id="KAJ8963206.1"/>
    </source>
</evidence>
<dbReference type="PANTHER" id="PTHR21505:SF8">
    <property type="entry name" value="DPT-YFP REPRESSOR BY OVEREXPRESSION, ISOFORM D-RELATED"/>
    <property type="match status" value="1"/>
</dbReference>
<name>A0AAV8ZIH3_9CUCU</name>